<evidence type="ECO:0000256" key="4">
    <source>
        <dbReference type="PROSITE-ProRule" id="PRU01024"/>
    </source>
</evidence>
<dbReference type="InterPro" id="IPR029063">
    <property type="entry name" value="SAM-dependent_MTases_sf"/>
</dbReference>
<dbReference type="GO" id="GO:0032259">
    <property type="term" value="P:methylation"/>
    <property type="evidence" value="ECO:0007669"/>
    <property type="project" value="UniProtKB-KW"/>
</dbReference>
<dbReference type="GO" id="GO:0008033">
    <property type="term" value="P:tRNA processing"/>
    <property type="evidence" value="ECO:0007669"/>
    <property type="project" value="InterPro"/>
</dbReference>
<dbReference type="Proteomes" id="UP000054251">
    <property type="component" value="Unassembled WGS sequence"/>
</dbReference>
<dbReference type="Gene3D" id="3.40.50.150">
    <property type="entry name" value="Vaccinia Virus protein VP39"/>
    <property type="match status" value="2"/>
</dbReference>
<keyword evidence="3 4" id="KW-0949">S-adenosyl-L-methionine</keyword>
<evidence type="ECO:0000256" key="6">
    <source>
        <dbReference type="SAM" id="MobiDB-lite"/>
    </source>
</evidence>
<dbReference type="InterPro" id="IPR030390">
    <property type="entry name" value="MeTrfase_TrmA_AS"/>
</dbReference>
<feature type="binding site" evidence="4">
    <location>
        <position position="396"/>
    </location>
    <ligand>
        <name>S-adenosyl-L-methionine</name>
        <dbReference type="ChEBI" id="CHEBI:59789"/>
    </ligand>
</feature>
<proteinExistence type="inferred from homology"/>
<dbReference type="OrthoDB" id="10250660at2759"/>
<dbReference type="GO" id="GO:0030697">
    <property type="term" value="F:tRNA (uracil(54)-C5)-methyltransferase activity, S-adenosyl methionine-dependent"/>
    <property type="evidence" value="ECO:0007669"/>
    <property type="project" value="InterPro"/>
</dbReference>
<dbReference type="PROSITE" id="PS51687">
    <property type="entry name" value="SAM_MT_RNA_M5U"/>
    <property type="match status" value="1"/>
</dbReference>
<dbReference type="InterPro" id="IPR025795">
    <property type="entry name" value="tRNA_(uracil-5-)_MeTrfase"/>
</dbReference>
<dbReference type="PROSITE" id="PS51622">
    <property type="entry name" value="SAM_MT_RNA_M5U_2"/>
    <property type="match status" value="1"/>
</dbReference>
<dbReference type="PROSITE" id="PS01230">
    <property type="entry name" value="TRMA_1"/>
    <property type="match status" value="1"/>
</dbReference>
<feature type="compositionally biased region" description="Basic residues" evidence="6">
    <location>
        <begin position="56"/>
        <end position="69"/>
    </location>
</feature>
<dbReference type="PANTHER" id="PTHR11061">
    <property type="entry name" value="RNA M5U METHYLTRANSFERASE"/>
    <property type="match status" value="1"/>
</dbReference>
<comment type="similarity">
    <text evidence="4">Belongs to the class I-like SAM-binding methyltransferase superfamily. RNA M5U methyltransferase family.</text>
</comment>
<dbReference type="Gene3D" id="2.40.50.140">
    <property type="entry name" value="Nucleic acid-binding proteins"/>
    <property type="match status" value="1"/>
</dbReference>
<dbReference type="Pfam" id="PF05958">
    <property type="entry name" value="tRNA_U5-meth_tr"/>
    <property type="match status" value="1"/>
</dbReference>
<dbReference type="GO" id="GO:0009451">
    <property type="term" value="P:RNA modification"/>
    <property type="evidence" value="ECO:0007669"/>
    <property type="project" value="UniProtKB-ARBA"/>
</dbReference>
<keyword evidence="8" id="KW-1185">Reference proteome</keyword>
<feature type="binding site" evidence="4">
    <location>
        <position position="506"/>
    </location>
    <ligand>
        <name>S-adenosyl-L-methionine</name>
        <dbReference type="ChEBI" id="CHEBI:59789"/>
    </ligand>
</feature>
<evidence type="ECO:0008006" key="9">
    <source>
        <dbReference type="Google" id="ProtNLM"/>
    </source>
</evidence>
<reference evidence="7 8" key="1">
    <citation type="submission" date="2015-11" db="EMBL/GenBank/DDBJ databases">
        <title>The genome of Debaryomyces fabryi.</title>
        <authorList>
            <person name="Tafer H."/>
            <person name="Lopandic K."/>
        </authorList>
    </citation>
    <scope>NUCLEOTIDE SEQUENCE [LARGE SCALE GENOMIC DNA]</scope>
    <source>
        <strain evidence="7 8">CBS 789</strain>
    </source>
</reference>
<feature type="binding site" evidence="4">
    <location>
        <position position="427"/>
    </location>
    <ligand>
        <name>S-adenosyl-L-methionine</name>
        <dbReference type="ChEBI" id="CHEBI:59789"/>
    </ligand>
</feature>
<dbReference type="EMBL" id="LMYN01000003">
    <property type="protein sequence ID" value="KSA03989.1"/>
    <property type="molecule type" value="Genomic_DNA"/>
</dbReference>
<comment type="caution">
    <text evidence="7">The sequence shown here is derived from an EMBL/GenBank/DDBJ whole genome shotgun (WGS) entry which is preliminary data.</text>
</comment>
<dbReference type="CDD" id="cd02440">
    <property type="entry name" value="AdoMet_MTases"/>
    <property type="match status" value="1"/>
</dbReference>
<protein>
    <recommendedName>
        <fullName evidence="9">TRAM domain-containing protein</fullName>
    </recommendedName>
</protein>
<evidence type="ECO:0000313" key="8">
    <source>
        <dbReference type="Proteomes" id="UP000054251"/>
    </source>
</evidence>
<dbReference type="InterPro" id="IPR030391">
    <property type="entry name" value="MeTrfase_TrmA_CS"/>
</dbReference>
<keyword evidence="2 4" id="KW-0808">Transferase</keyword>
<evidence type="ECO:0000256" key="1">
    <source>
        <dbReference type="ARBA" id="ARBA00022603"/>
    </source>
</evidence>
<gene>
    <name evidence="7" type="ORF">AC631_00259</name>
</gene>
<feature type="region of interest" description="Disordered" evidence="6">
    <location>
        <begin position="47"/>
        <end position="74"/>
    </location>
</feature>
<dbReference type="PANTHER" id="PTHR11061:SF30">
    <property type="entry name" value="TRNA (URACIL(54)-C(5))-METHYLTRANSFERASE"/>
    <property type="match status" value="1"/>
</dbReference>
<accession>A0A0V1Q6T2</accession>
<dbReference type="AlphaFoldDB" id="A0A0V1Q6T2"/>
<name>A0A0V1Q6T2_9ASCO</name>
<evidence type="ECO:0000256" key="2">
    <source>
        <dbReference type="ARBA" id="ARBA00022679"/>
    </source>
</evidence>
<organism evidence="7 8">
    <name type="scientific">Debaryomyces fabryi</name>
    <dbReference type="NCBI Taxonomy" id="58627"/>
    <lineage>
        <taxon>Eukaryota</taxon>
        <taxon>Fungi</taxon>
        <taxon>Dikarya</taxon>
        <taxon>Ascomycota</taxon>
        <taxon>Saccharomycotina</taxon>
        <taxon>Pichiomycetes</taxon>
        <taxon>Debaryomycetaceae</taxon>
        <taxon>Debaryomyces</taxon>
    </lineage>
</organism>
<evidence type="ECO:0000256" key="5">
    <source>
        <dbReference type="PROSITE-ProRule" id="PRU10015"/>
    </source>
</evidence>
<dbReference type="PROSITE" id="PS01231">
    <property type="entry name" value="TRMA_2"/>
    <property type="match status" value="1"/>
</dbReference>
<feature type="active site" description="Nucleophile" evidence="4">
    <location>
        <position position="533"/>
    </location>
</feature>
<dbReference type="InterPro" id="IPR010280">
    <property type="entry name" value="U5_MeTrfase_fam"/>
</dbReference>
<keyword evidence="1 4" id="KW-0489">Methyltransferase</keyword>
<dbReference type="SUPFAM" id="SSF53335">
    <property type="entry name" value="S-adenosyl-L-methionine-dependent methyltransferases"/>
    <property type="match status" value="1"/>
</dbReference>
<dbReference type="InterPro" id="IPR012340">
    <property type="entry name" value="NA-bd_OB-fold"/>
</dbReference>
<evidence type="ECO:0000313" key="7">
    <source>
        <dbReference type="EMBL" id="KSA03989.1"/>
    </source>
</evidence>
<dbReference type="RefSeq" id="XP_015470091.1">
    <property type="nucleotide sequence ID" value="XM_015609089.1"/>
</dbReference>
<feature type="active site" evidence="5">
    <location>
        <position position="533"/>
    </location>
</feature>
<dbReference type="GeneID" id="26837268"/>
<evidence type="ECO:0000256" key="3">
    <source>
        <dbReference type="ARBA" id="ARBA00022691"/>
    </source>
</evidence>
<sequence>MTLVSRKLLGFRRIGGNIRFQCILGRSFSTFNKTFNSQAVQVVGNQRSFPTSNSHRVPKTIKKYPKRSKRDSTDKTSRENILLLEINELLNEYTGLNLTFDSIRNIDGLIETFLHSWNRPNVELNDVDIIFQTSEGDGLAIVPKSAYTTEIMDKSLIDDKYTVVKVPKSIVGDKVKVKILRHYELYAEANLIKVLNSRSSDGNRKDELVICDKFSTCSGCQFQMINYEEQLKFKKSVIQRAYKLFFPKLFSTYNEDFGNIIESPMQYAYRTKLTPHYEISSNKNKDKNGNINIGFNHVNPTKLTIDVDYCPIASPAINRALPHVRANVQSKVKETQEDLNIKKRLSKGATLLLRDSIRINHLTGEHERVCLTKYNNIITEKIGDFVFQFPASEFFQNNNSILPHVLDYIRFQINKKQNSYKYIVDTYCGSGFFGISLSKDIPEDGKVFGIEVSKLSIEHAIHNAKLNGLSVPEKIQFIEGNANAIFTNKDFVNSGIIGDDSIVIIDPSRKGSNRKFMQQLLEFKPKLIIYVSCNVFTQARDLADFDDIQAEHNIRYKIQDIIGFDFFPQTKHVESIAILELEE</sequence>
<feature type="binding site" evidence="4">
    <location>
        <position position="451"/>
    </location>
    <ligand>
        <name>S-adenosyl-L-methionine</name>
        <dbReference type="ChEBI" id="CHEBI:59789"/>
    </ligand>
</feature>